<dbReference type="OrthoDB" id="10001041at2759"/>
<dbReference type="Pfam" id="PF26129">
    <property type="entry name" value="Vwde"/>
    <property type="match status" value="1"/>
</dbReference>
<dbReference type="InterPro" id="IPR058727">
    <property type="entry name" value="Helical_Vwde"/>
</dbReference>
<dbReference type="InterPro" id="IPR003591">
    <property type="entry name" value="Leu-rich_rpt_typical-subtyp"/>
</dbReference>
<dbReference type="AlphaFoldDB" id="A0A8S3TJK1"/>
<gene>
    <name evidence="6" type="ORF">MEDL_46487</name>
</gene>
<evidence type="ECO:0000256" key="3">
    <source>
        <dbReference type="ARBA" id="ARBA00023180"/>
    </source>
</evidence>
<dbReference type="PANTHER" id="PTHR24366">
    <property type="entry name" value="IG(IMMUNOGLOBULIN) AND LRR(LEUCINE RICH REPEAT) DOMAINS"/>
    <property type="match status" value="1"/>
</dbReference>
<evidence type="ECO:0000313" key="6">
    <source>
        <dbReference type="EMBL" id="CAG2233838.1"/>
    </source>
</evidence>
<comment type="caution">
    <text evidence="6">The sequence shown here is derived from an EMBL/GenBank/DDBJ whole genome shotgun (WGS) entry which is preliminary data.</text>
</comment>
<keyword evidence="2" id="KW-0677">Repeat</keyword>
<dbReference type="InterPro" id="IPR000742">
    <property type="entry name" value="EGF"/>
</dbReference>
<dbReference type="Gene3D" id="3.80.10.10">
    <property type="entry name" value="Ribonuclease Inhibitor"/>
    <property type="match status" value="1"/>
</dbReference>
<dbReference type="SUPFAM" id="SSF52058">
    <property type="entry name" value="L domain-like"/>
    <property type="match status" value="1"/>
</dbReference>
<evidence type="ECO:0000259" key="5">
    <source>
        <dbReference type="PROSITE" id="PS01186"/>
    </source>
</evidence>
<accession>A0A8S3TJK1</accession>
<dbReference type="FunFam" id="2.10.25.10:FF:000001">
    <property type="entry name" value="Tenascin C"/>
    <property type="match status" value="1"/>
</dbReference>
<dbReference type="InterPro" id="IPR032675">
    <property type="entry name" value="LRR_dom_sf"/>
</dbReference>
<dbReference type="PANTHER" id="PTHR24366:SF96">
    <property type="entry name" value="LEUCINE RICH REPEAT CONTAINING 53"/>
    <property type="match status" value="1"/>
</dbReference>
<feature type="domain" description="EGF-like" evidence="4 5">
    <location>
        <begin position="808"/>
        <end position="819"/>
    </location>
</feature>
<proteinExistence type="predicted"/>
<keyword evidence="1" id="KW-0433">Leucine-rich repeat</keyword>
<evidence type="ECO:0000313" key="7">
    <source>
        <dbReference type="Proteomes" id="UP000683360"/>
    </source>
</evidence>
<dbReference type="Gene3D" id="2.10.25.10">
    <property type="entry name" value="Laminin"/>
    <property type="match status" value="1"/>
</dbReference>
<dbReference type="Proteomes" id="UP000683360">
    <property type="component" value="Unassembled WGS sequence"/>
</dbReference>
<protein>
    <recommendedName>
        <fullName evidence="4 5">EGF-like domain-containing protein</fullName>
    </recommendedName>
</protein>
<dbReference type="PROSITE" id="PS51450">
    <property type="entry name" value="LRR"/>
    <property type="match status" value="1"/>
</dbReference>
<dbReference type="EMBL" id="CAJPWZ010002219">
    <property type="protein sequence ID" value="CAG2233838.1"/>
    <property type="molecule type" value="Genomic_DNA"/>
</dbReference>
<dbReference type="Pfam" id="PF13855">
    <property type="entry name" value="LRR_8"/>
    <property type="match status" value="1"/>
</dbReference>
<evidence type="ECO:0000256" key="1">
    <source>
        <dbReference type="ARBA" id="ARBA00022614"/>
    </source>
</evidence>
<name>A0A8S3TJK1_MYTED</name>
<dbReference type="SMART" id="SM00369">
    <property type="entry name" value="LRR_TYP"/>
    <property type="match status" value="3"/>
</dbReference>
<organism evidence="6 7">
    <name type="scientific">Mytilus edulis</name>
    <name type="common">Blue mussel</name>
    <dbReference type="NCBI Taxonomy" id="6550"/>
    <lineage>
        <taxon>Eukaryota</taxon>
        <taxon>Metazoa</taxon>
        <taxon>Spiralia</taxon>
        <taxon>Lophotrochozoa</taxon>
        <taxon>Mollusca</taxon>
        <taxon>Bivalvia</taxon>
        <taxon>Autobranchia</taxon>
        <taxon>Pteriomorphia</taxon>
        <taxon>Mytilida</taxon>
        <taxon>Mytiloidea</taxon>
        <taxon>Mytilidae</taxon>
        <taxon>Mytilinae</taxon>
        <taxon>Mytilus</taxon>
    </lineage>
</organism>
<reference evidence="6" key="1">
    <citation type="submission" date="2021-03" db="EMBL/GenBank/DDBJ databases">
        <authorList>
            <person name="Bekaert M."/>
        </authorList>
    </citation>
    <scope>NUCLEOTIDE SEQUENCE</scope>
</reference>
<evidence type="ECO:0000256" key="2">
    <source>
        <dbReference type="ARBA" id="ARBA00022737"/>
    </source>
</evidence>
<evidence type="ECO:0000259" key="4">
    <source>
        <dbReference type="PROSITE" id="PS00022"/>
    </source>
</evidence>
<dbReference type="PROSITE" id="PS00022">
    <property type="entry name" value="EGF_1"/>
    <property type="match status" value="1"/>
</dbReference>
<keyword evidence="3" id="KW-0325">Glycoprotein</keyword>
<dbReference type="InterPro" id="IPR001611">
    <property type="entry name" value="Leu-rich_rpt"/>
</dbReference>
<dbReference type="PROSITE" id="PS01186">
    <property type="entry name" value="EGF_2"/>
    <property type="match status" value="1"/>
</dbReference>
<keyword evidence="7" id="KW-1185">Reference proteome</keyword>
<sequence length="952" mass="107867">MISYIDDEAFVRCSSLLYIDVSGNMISDINDGDFIHSFSLSSLSIGSNPITELDENAFIGLPNLRTLNIRFNPITELDEKAFIDLSNLRTLDLSGTELTVINRRIFQHVTSLQTLFLKNMTSMTTLDGSVFEQLTLLSYLDLSGTSLMCDCGLYKFAEWLNRMNRTTNQFPFLFPGFYNEFIYYIIESCRDSEFNVTDYPYECPNVPSVNSILAEGPIYPIPNTNPTPSLVPVFRCSFDDKWTGKYNYDVKWEIDEDEIKTYLNVSVMNINTTFLRDSDWTDTHTMNMVVRCGIRVNDSEHDNQFIFSSDFRAGIFADQSEYIVVEGESINISLTATVPIGCIASNDEIRSKCFQDFHIFQPSFDKSVLQCSNLYGSRNIVFKNEVCGIRMTDSGKNVKNLEVYGFSDGLYNYRDRSTYISMYTTSVSTPNAVWQNFNIRDIKVTVKDGDALVKNRCCRSYNDPHITTFDGKTYHYHEVGEFVMYRNDKGPYWVTLPIGTEIIITFQRLFISSIIIKPSYHDINMAKGLCGFPSTTKDTTDDFMHRYYGVVQNQRTFADSWRINDTMVNEQLFFQIPIFLTENFKVTEINQTPPLTLDHFCVCGKKETNPLSLDDLNTAQCQLTSTTDYCVESSATIDSRLPTESLNCLASGRIRKRSVNSKSFNRRSIESDDGLEFHPLTYDDDVYSENITAPAAFKNSWTEENATNTCRESIQNALPSHIYSEYVELSEDEFVESCVLDIMATGDTTYIVDTIDAMATIILVELSRNEYIHIKNMTEGNQTVLDYITGFLCPNNCSDNGNCVSGVCACHKGYMGDSCAEQTSSPPSDTSLPNDGLCSISTKSCITTNVYGNFQSTTVWYKKRSFQITENGTVYTSGNETATAEYRHLFMVTVPLKISRRKRSTESMHSPEGYEISLSNDGSNFGESFNMIVYDENCFTCNSTSVTCVALV</sequence>